<dbReference type="EMBL" id="AB263748">
    <property type="protein sequence ID" value="BAF36328.1"/>
    <property type="molecule type" value="Genomic_DNA"/>
</dbReference>
<evidence type="ECO:0000313" key="1">
    <source>
        <dbReference type="EMBL" id="BAF36328.1"/>
    </source>
</evidence>
<sequence>MESPGLPLPEKMRFFQFISNQYTLLLSKASNYGVYLRGVPEDENFEDANCD</sequence>
<protein>
    <submittedName>
        <fullName evidence="1">Uncharacterized protein</fullName>
    </submittedName>
</protein>
<dbReference type="AlphaFoldDB" id="A0A923"/>
<proteinExistence type="predicted"/>
<organism evidence="1">
    <name type="scientific">Ipomoea trifida</name>
    <name type="common">Morning glory</name>
    <dbReference type="NCBI Taxonomy" id="35884"/>
    <lineage>
        <taxon>Eukaryota</taxon>
        <taxon>Viridiplantae</taxon>
        <taxon>Streptophyta</taxon>
        <taxon>Embryophyta</taxon>
        <taxon>Tracheophyta</taxon>
        <taxon>Spermatophyta</taxon>
        <taxon>Magnoliopsida</taxon>
        <taxon>eudicotyledons</taxon>
        <taxon>Gunneridae</taxon>
        <taxon>Pentapetalae</taxon>
        <taxon>asterids</taxon>
        <taxon>lamiids</taxon>
        <taxon>Solanales</taxon>
        <taxon>Convolvulaceae</taxon>
        <taxon>Ipomoeeae</taxon>
        <taxon>Ipomoea</taxon>
    </lineage>
</organism>
<reference evidence="1" key="1">
    <citation type="journal article" date="2007" name="Sex. Plant Reprod.">
        <title>Physical size of the S locus region defined by genetic recombination and genome sequencing in Ipomoea trifida, Convolvulaceae.</title>
        <authorList>
            <person name="Rahman M.H."/>
            <person name="Tsuchiya T."/>
            <person name="Suwabe K."/>
            <person name="Kohori J."/>
            <person name="Tomita R.N."/>
            <person name="Kagaya Y."/>
            <person name="Kobayashi I."/>
            <person name="Kakeda K."/>
            <person name="Kowyama Y."/>
        </authorList>
    </citation>
    <scope>NUCLEOTIDE SEQUENCE</scope>
</reference>
<name>A0A923_IPOTF</name>
<accession>A0A923</accession>